<organism evidence="2 3">
    <name type="scientific">Weissella minor</name>
    <dbReference type="NCBI Taxonomy" id="1620"/>
    <lineage>
        <taxon>Bacteria</taxon>
        <taxon>Bacillati</taxon>
        <taxon>Bacillota</taxon>
        <taxon>Bacilli</taxon>
        <taxon>Lactobacillales</taxon>
        <taxon>Lactobacillaceae</taxon>
        <taxon>Weissella</taxon>
    </lineage>
</organism>
<evidence type="ECO:0000256" key="1">
    <source>
        <dbReference type="HAMAP-Rule" id="MF_01526"/>
    </source>
</evidence>
<sequence length="114" mass="13225">MVNIFDNINAAAKDLEETPQYKNLAEALKAVHENEAANEVFNRFQETQRVVNEAMQTGQEPEEAQIQEWQEIAKEIEQYDEINKLMETEQALNQLLMQINNTLTKPIAVLYEEN</sequence>
<dbReference type="STRING" id="1620.IV67_GL000199"/>
<reference evidence="2 3" key="1">
    <citation type="journal article" date="2015" name="Genome Announc.">
        <title>Expanding the biotechnology potential of lactobacilli through comparative genomics of 213 strains and associated genera.</title>
        <authorList>
            <person name="Sun Z."/>
            <person name="Harris H.M."/>
            <person name="McCann A."/>
            <person name="Guo C."/>
            <person name="Argimon S."/>
            <person name="Zhang W."/>
            <person name="Yang X."/>
            <person name="Jeffery I.B."/>
            <person name="Cooney J.C."/>
            <person name="Kagawa T.F."/>
            <person name="Liu W."/>
            <person name="Song Y."/>
            <person name="Salvetti E."/>
            <person name="Wrobel A."/>
            <person name="Rasinkangas P."/>
            <person name="Parkhill J."/>
            <person name="Rea M.C."/>
            <person name="O'Sullivan O."/>
            <person name="Ritari J."/>
            <person name="Douillard F.P."/>
            <person name="Paul Ross R."/>
            <person name="Yang R."/>
            <person name="Briner A.E."/>
            <person name="Felis G.E."/>
            <person name="de Vos W.M."/>
            <person name="Barrangou R."/>
            <person name="Klaenhammer T.R."/>
            <person name="Caufield P.W."/>
            <person name="Cui Y."/>
            <person name="Zhang H."/>
            <person name="O'Toole P.W."/>
        </authorList>
    </citation>
    <scope>NUCLEOTIDE SEQUENCE [LARGE SCALE GENOMIC DNA]</scope>
    <source>
        <strain evidence="2 3">DSM 20014</strain>
    </source>
</reference>
<accession>A0A0R2JLF4</accession>
<keyword evidence="3" id="KW-1185">Reference proteome</keyword>
<dbReference type="Gene3D" id="1.20.1500.10">
    <property type="entry name" value="YheA/YmcA-like"/>
    <property type="match status" value="1"/>
</dbReference>
<dbReference type="Proteomes" id="UP000051673">
    <property type="component" value="Unassembled WGS sequence"/>
</dbReference>
<comment type="similarity">
    <text evidence="1">Belongs to the UPF0342 family.</text>
</comment>
<dbReference type="Pfam" id="PF06133">
    <property type="entry name" value="Com_YlbF"/>
    <property type="match status" value="1"/>
</dbReference>
<name>A0A0R2JLF4_9LACO</name>
<dbReference type="RefSeq" id="WP_057787298.1">
    <property type="nucleotide sequence ID" value="NZ_JQCD01000024.1"/>
</dbReference>
<evidence type="ECO:0000313" key="3">
    <source>
        <dbReference type="Proteomes" id="UP000051673"/>
    </source>
</evidence>
<dbReference type="PATRIC" id="fig|1620.3.peg.203"/>
<dbReference type="EMBL" id="JQCD01000024">
    <property type="protein sequence ID" value="KRN76694.1"/>
    <property type="molecule type" value="Genomic_DNA"/>
</dbReference>
<evidence type="ECO:0000313" key="2">
    <source>
        <dbReference type="EMBL" id="KRN76694.1"/>
    </source>
</evidence>
<dbReference type="AlphaFoldDB" id="A0A0R2JLF4"/>
<comment type="caution">
    <text evidence="2">The sequence shown here is derived from an EMBL/GenBank/DDBJ whole genome shotgun (WGS) entry which is preliminary data.</text>
</comment>
<dbReference type="HAMAP" id="MF_01526">
    <property type="entry name" value="UPF0342"/>
    <property type="match status" value="1"/>
</dbReference>
<proteinExistence type="inferred from homology"/>
<dbReference type="InterPro" id="IPR010368">
    <property type="entry name" value="Com_YlbF"/>
</dbReference>
<gene>
    <name evidence="2" type="ORF">IV67_GL000199</name>
</gene>
<protein>
    <recommendedName>
        <fullName evidence="1">UPF0342 protein IV67_GL000199</fullName>
    </recommendedName>
</protein>
<dbReference type="OrthoDB" id="9811402at2"/>
<dbReference type="InterPro" id="IPR023378">
    <property type="entry name" value="YheA/YmcA-like_dom_sf"/>
</dbReference>
<dbReference type="SUPFAM" id="SSF158622">
    <property type="entry name" value="YheA/YmcA-like"/>
    <property type="match status" value="1"/>
</dbReference>